<dbReference type="InterPro" id="IPR057727">
    <property type="entry name" value="WCX_dom"/>
</dbReference>
<dbReference type="PROSITE" id="PS52050">
    <property type="entry name" value="WYL"/>
    <property type="match status" value="1"/>
</dbReference>
<accession>A0A9D9I656</accession>
<reference evidence="3" key="1">
    <citation type="submission" date="2020-10" db="EMBL/GenBank/DDBJ databases">
        <authorList>
            <person name="Gilroy R."/>
        </authorList>
    </citation>
    <scope>NUCLEOTIDE SEQUENCE</scope>
    <source>
        <strain evidence="3">B1-15692</strain>
    </source>
</reference>
<feature type="domain" description="WYL" evidence="1">
    <location>
        <begin position="120"/>
        <end position="188"/>
    </location>
</feature>
<evidence type="ECO:0000259" key="2">
    <source>
        <dbReference type="Pfam" id="PF25583"/>
    </source>
</evidence>
<dbReference type="InterPro" id="IPR026881">
    <property type="entry name" value="WYL_dom"/>
</dbReference>
<dbReference type="Pfam" id="PF25583">
    <property type="entry name" value="WCX"/>
    <property type="match status" value="1"/>
</dbReference>
<dbReference type="InterPro" id="IPR051534">
    <property type="entry name" value="CBASS_pafABC_assoc_protein"/>
</dbReference>
<dbReference type="EMBL" id="JADIMH010000013">
    <property type="protein sequence ID" value="MBO8466643.1"/>
    <property type="molecule type" value="Genomic_DNA"/>
</dbReference>
<dbReference type="AlphaFoldDB" id="A0A9D9I656"/>
<dbReference type="PANTHER" id="PTHR34580:SF9">
    <property type="entry name" value="SLL5097 PROTEIN"/>
    <property type="match status" value="1"/>
</dbReference>
<evidence type="ECO:0000313" key="3">
    <source>
        <dbReference type="EMBL" id="MBO8466643.1"/>
    </source>
</evidence>
<proteinExistence type="predicted"/>
<sequence length="325" mass="37532">MVPELLEKYIWLINTFLRTGEKGLSLADLQDMWERRYGSAYPRSSFNHHRDAIAQIFGIEIECDRRTNRYFIRYSDDVKDSDAASSWLINTFTVNNLLSLGKERLSGRVSLEEIPSGHKYLTPVMEAMTDNLEIRISYRKYTGRDISSYTLRPYAVKESARRWYIAAYCIERDSMRVYGMDRIVSLEITGNHFTMPDGFDADTLFRNSFGVYLPDSRPEEIIFKASEKEARYLEDLPLHHSQKVIAKDGNSVTFSIFVCPNESLVMELFRLGPRIEVLEPAHIRDGIAAMALETARLYDDSIVILNGRSETNGPHKNKDQSERQK</sequence>
<organism evidence="3 4">
    <name type="scientific">Candidatus Cryptobacteroides faecipullorum</name>
    <dbReference type="NCBI Taxonomy" id="2840764"/>
    <lineage>
        <taxon>Bacteria</taxon>
        <taxon>Pseudomonadati</taxon>
        <taxon>Bacteroidota</taxon>
        <taxon>Bacteroidia</taxon>
        <taxon>Bacteroidales</taxon>
        <taxon>Candidatus Cryptobacteroides</taxon>
    </lineage>
</organism>
<evidence type="ECO:0000313" key="4">
    <source>
        <dbReference type="Proteomes" id="UP000823660"/>
    </source>
</evidence>
<gene>
    <name evidence="3" type="ORF">IAB99_02620</name>
</gene>
<name>A0A9D9I656_9BACT</name>
<reference evidence="3" key="2">
    <citation type="journal article" date="2021" name="PeerJ">
        <title>Extensive microbial diversity within the chicken gut microbiome revealed by metagenomics and culture.</title>
        <authorList>
            <person name="Gilroy R."/>
            <person name="Ravi A."/>
            <person name="Getino M."/>
            <person name="Pursley I."/>
            <person name="Horton D.L."/>
            <person name="Alikhan N.F."/>
            <person name="Baker D."/>
            <person name="Gharbi K."/>
            <person name="Hall N."/>
            <person name="Watson M."/>
            <person name="Adriaenssens E.M."/>
            <person name="Foster-Nyarko E."/>
            <person name="Jarju S."/>
            <person name="Secka A."/>
            <person name="Antonio M."/>
            <person name="Oren A."/>
            <person name="Chaudhuri R.R."/>
            <person name="La Ragione R."/>
            <person name="Hildebrand F."/>
            <person name="Pallen M.J."/>
        </authorList>
    </citation>
    <scope>NUCLEOTIDE SEQUENCE</scope>
    <source>
        <strain evidence="3">B1-15692</strain>
    </source>
</reference>
<dbReference type="PANTHER" id="PTHR34580">
    <property type="match status" value="1"/>
</dbReference>
<dbReference type="Pfam" id="PF13280">
    <property type="entry name" value="WYL"/>
    <property type="match status" value="1"/>
</dbReference>
<protein>
    <submittedName>
        <fullName evidence="3">WYL domain-containing protein</fullName>
    </submittedName>
</protein>
<comment type="caution">
    <text evidence="3">The sequence shown here is derived from an EMBL/GenBank/DDBJ whole genome shotgun (WGS) entry which is preliminary data.</text>
</comment>
<evidence type="ECO:0000259" key="1">
    <source>
        <dbReference type="Pfam" id="PF13280"/>
    </source>
</evidence>
<feature type="domain" description="WCX" evidence="2">
    <location>
        <begin position="219"/>
        <end position="293"/>
    </location>
</feature>
<dbReference type="Proteomes" id="UP000823660">
    <property type="component" value="Unassembled WGS sequence"/>
</dbReference>